<dbReference type="GO" id="GO:0000725">
    <property type="term" value="P:recombinational repair"/>
    <property type="evidence" value="ECO:0007669"/>
    <property type="project" value="TreeGrafter"/>
</dbReference>
<dbReference type="EMBL" id="PFCO01000005">
    <property type="protein sequence ID" value="PIR69577.1"/>
    <property type="molecule type" value="Genomic_DNA"/>
</dbReference>
<feature type="domain" description="UvrD-like helicase ATP-binding" evidence="12">
    <location>
        <begin position="10"/>
        <end position="292"/>
    </location>
</feature>
<protein>
    <recommendedName>
        <fullName evidence="9">DNA 3'-5' helicase</fullName>
        <ecNumber evidence="9">5.6.2.4</ecNumber>
    </recommendedName>
</protein>
<comment type="similarity">
    <text evidence="1">Belongs to the helicase family. UvrD subfamily.</text>
</comment>
<dbReference type="PROSITE" id="PS51198">
    <property type="entry name" value="UVRD_HELICASE_ATP_BIND"/>
    <property type="match status" value="1"/>
</dbReference>
<dbReference type="GO" id="GO:0005829">
    <property type="term" value="C:cytosol"/>
    <property type="evidence" value="ECO:0007669"/>
    <property type="project" value="TreeGrafter"/>
</dbReference>
<dbReference type="InterPro" id="IPR013986">
    <property type="entry name" value="DExx_box_DNA_helicase_dom_sf"/>
</dbReference>
<dbReference type="Gene3D" id="1.10.486.10">
    <property type="entry name" value="PCRA, domain 4"/>
    <property type="match status" value="1"/>
</dbReference>
<evidence type="ECO:0000313" key="14">
    <source>
        <dbReference type="EMBL" id="PIR69577.1"/>
    </source>
</evidence>
<dbReference type="PANTHER" id="PTHR11070:SF2">
    <property type="entry name" value="ATP-DEPENDENT DNA HELICASE SRS2"/>
    <property type="match status" value="1"/>
</dbReference>
<evidence type="ECO:0000256" key="2">
    <source>
        <dbReference type="ARBA" id="ARBA00022741"/>
    </source>
</evidence>
<dbReference type="InterPro" id="IPR014016">
    <property type="entry name" value="UvrD-like_ATP-bd"/>
</dbReference>
<dbReference type="GO" id="GO:0003677">
    <property type="term" value="F:DNA binding"/>
    <property type="evidence" value="ECO:0007669"/>
    <property type="project" value="UniProtKB-KW"/>
</dbReference>
<evidence type="ECO:0000256" key="3">
    <source>
        <dbReference type="ARBA" id="ARBA00022801"/>
    </source>
</evidence>
<dbReference type="AlphaFoldDB" id="A0A2H0TDG6"/>
<dbReference type="PANTHER" id="PTHR11070">
    <property type="entry name" value="UVRD / RECB / PCRA DNA HELICASE FAMILY MEMBER"/>
    <property type="match status" value="1"/>
</dbReference>
<dbReference type="Pfam" id="PF13361">
    <property type="entry name" value="UvrD_C"/>
    <property type="match status" value="1"/>
</dbReference>
<accession>A0A2H0TDG6</accession>
<organism evidence="14 15">
    <name type="scientific">Candidatus Niyogibacteria bacterium CG10_big_fil_rev_8_21_14_0_10_46_36</name>
    <dbReference type="NCBI Taxonomy" id="1974726"/>
    <lineage>
        <taxon>Bacteria</taxon>
        <taxon>Candidatus Niyogiibacteriota</taxon>
    </lineage>
</organism>
<evidence type="ECO:0000256" key="11">
    <source>
        <dbReference type="PROSITE-ProRule" id="PRU00560"/>
    </source>
</evidence>
<dbReference type="GO" id="GO:0016887">
    <property type="term" value="F:ATP hydrolysis activity"/>
    <property type="evidence" value="ECO:0007669"/>
    <property type="project" value="RHEA"/>
</dbReference>
<feature type="domain" description="UvrD-like helicase C-terminal" evidence="13">
    <location>
        <begin position="293"/>
        <end position="547"/>
    </location>
</feature>
<evidence type="ECO:0000313" key="15">
    <source>
        <dbReference type="Proteomes" id="UP000231503"/>
    </source>
</evidence>
<dbReference type="PROSITE" id="PS51217">
    <property type="entry name" value="UVRD_HELICASE_CTER"/>
    <property type="match status" value="1"/>
</dbReference>
<keyword evidence="5 11" id="KW-0067">ATP-binding</keyword>
<dbReference type="Gene3D" id="1.10.10.160">
    <property type="match status" value="1"/>
</dbReference>
<comment type="catalytic activity">
    <reaction evidence="8">
        <text>Couples ATP hydrolysis with the unwinding of duplex DNA by translocating in the 3'-5' direction.</text>
        <dbReference type="EC" id="5.6.2.4"/>
    </reaction>
</comment>
<evidence type="ECO:0000256" key="7">
    <source>
        <dbReference type="ARBA" id="ARBA00023235"/>
    </source>
</evidence>
<dbReference type="InterPro" id="IPR014017">
    <property type="entry name" value="DNA_helicase_UvrD-like_C"/>
</dbReference>
<evidence type="ECO:0000256" key="5">
    <source>
        <dbReference type="ARBA" id="ARBA00022840"/>
    </source>
</evidence>
<keyword evidence="2 11" id="KW-0547">Nucleotide-binding</keyword>
<dbReference type="GO" id="GO:0005524">
    <property type="term" value="F:ATP binding"/>
    <property type="evidence" value="ECO:0007669"/>
    <property type="project" value="UniProtKB-UniRule"/>
</dbReference>
<dbReference type="GO" id="GO:0033202">
    <property type="term" value="C:DNA helicase complex"/>
    <property type="evidence" value="ECO:0007669"/>
    <property type="project" value="TreeGrafter"/>
</dbReference>
<sequence>MNNTHHAEPASFNPAQKEAVQHTKGPLLILAGAGSGKTRVLTHRIAHIIQKGTPPHHVLAVTFTNKAAQEMKKRIHALLGAPPSPAGTPWIGTFHSLGGYILRNEFQRTRLPKHFSIFDEEDSLSLIKESIKELALDPKQFQPTRIRGFISQKKGELVTHDIFREESGEHYYTRIISTVWDLYEEKLRAQKGADFDDLLLLPVVLFREHPDIRDAYQKKWSYIHIDEYQDTNHAQYILAGILAKKHGNICVVGDIDQCIYSWRGADFRNILAFENDWPDGRVITLEENYRSTQIILDAANTVIEKNKHRRPKNLFTQKQGGEKIVLIPTPSEKDEARYVVESIRAVREKGLQLREIAVLMRTNFQSRILEEAFLESRIPYRLTGVKFFNRKEIKDILAYVKASLNRDDLVSVKRIINAPTRGIGPTLTLKILGGVPLKPREEEKRNAFVALLDEVKKTTTTLPPSKAFKTILKKTGYMNMWDEETEEGAMRIANLKELVSLATRYDTHNPETGMHALLEDAALMSEQDAIQEDEDAVHIMTVHAAKGLEFDQVFLVGLEDGLFPHIALAGENEEERGEEERRLFYVALTRARKKIVISFSLVRTIFGEKRVNAPSRFLSDIPGHLVENIMDTEGIIHYDL</sequence>
<reference evidence="15" key="1">
    <citation type="submission" date="2017-09" db="EMBL/GenBank/DDBJ databases">
        <title>Depth-based differentiation of microbial function through sediment-hosted aquifers and enrichment of novel symbionts in the deep terrestrial subsurface.</title>
        <authorList>
            <person name="Probst A.J."/>
            <person name="Ladd B."/>
            <person name="Jarett J.K."/>
            <person name="Geller-Mcgrath D.E."/>
            <person name="Sieber C.M.K."/>
            <person name="Emerson J.B."/>
            <person name="Anantharaman K."/>
            <person name="Thomas B.C."/>
            <person name="Malmstrom R."/>
            <person name="Stieglmeier M."/>
            <person name="Klingl A."/>
            <person name="Woyke T."/>
            <person name="Ryan C.M."/>
            <person name="Banfield J.F."/>
        </authorList>
    </citation>
    <scope>NUCLEOTIDE SEQUENCE [LARGE SCALE GENOMIC DNA]</scope>
</reference>
<evidence type="ECO:0000256" key="9">
    <source>
        <dbReference type="ARBA" id="ARBA00034808"/>
    </source>
</evidence>
<evidence type="ECO:0000256" key="8">
    <source>
        <dbReference type="ARBA" id="ARBA00034617"/>
    </source>
</evidence>
<evidence type="ECO:0000256" key="1">
    <source>
        <dbReference type="ARBA" id="ARBA00009922"/>
    </source>
</evidence>
<dbReference type="EC" id="5.6.2.4" evidence="9"/>
<keyword evidence="7" id="KW-0413">Isomerase</keyword>
<dbReference type="Proteomes" id="UP000231503">
    <property type="component" value="Unassembled WGS sequence"/>
</dbReference>
<keyword evidence="6" id="KW-0238">DNA-binding</keyword>
<comment type="catalytic activity">
    <reaction evidence="10">
        <text>ATP + H2O = ADP + phosphate + H(+)</text>
        <dbReference type="Rhea" id="RHEA:13065"/>
        <dbReference type="ChEBI" id="CHEBI:15377"/>
        <dbReference type="ChEBI" id="CHEBI:15378"/>
        <dbReference type="ChEBI" id="CHEBI:30616"/>
        <dbReference type="ChEBI" id="CHEBI:43474"/>
        <dbReference type="ChEBI" id="CHEBI:456216"/>
        <dbReference type="EC" id="5.6.2.4"/>
    </reaction>
</comment>
<gene>
    <name evidence="14" type="ORF">COU47_02370</name>
</gene>
<evidence type="ECO:0000256" key="6">
    <source>
        <dbReference type="ARBA" id="ARBA00023125"/>
    </source>
</evidence>
<dbReference type="SUPFAM" id="SSF52540">
    <property type="entry name" value="P-loop containing nucleoside triphosphate hydrolases"/>
    <property type="match status" value="1"/>
</dbReference>
<keyword evidence="3 11" id="KW-0378">Hydrolase</keyword>
<dbReference type="Gene3D" id="3.40.50.300">
    <property type="entry name" value="P-loop containing nucleotide triphosphate hydrolases"/>
    <property type="match status" value="2"/>
</dbReference>
<dbReference type="CDD" id="cd17932">
    <property type="entry name" value="DEXQc_UvrD"/>
    <property type="match status" value="1"/>
</dbReference>
<dbReference type="InterPro" id="IPR027417">
    <property type="entry name" value="P-loop_NTPase"/>
</dbReference>
<feature type="binding site" evidence="11">
    <location>
        <begin position="31"/>
        <end position="38"/>
    </location>
    <ligand>
        <name>ATP</name>
        <dbReference type="ChEBI" id="CHEBI:30616"/>
    </ligand>
</feature>
<evidence type="ECO:0000259" key="13">
    <source>
        <dbReference type="PROSITE" id="PS51217"/>
    </source>
</evidence>
<dbReference type="Pfam" id="PF00580">
    <property type="entry name" value="UvrD-helicase"/>
    <property type="match status" value="1"/>
</dbReference>
<comment type="caution">
    <text evidence="14">The sequence shown here is derived from an EMBL/GenBank/DDBJ whole genome shotgun (WGS) entry which is preliminary data.</text>
</comment>
<evidence type="ECO:0000256" key="10">
    <source>
        <dbReference type="ARBA" id="ARBA00048988"/>
    </source>
</evidence>
<name>A0A2H0TDG6_9BACT</name>
<keyword evidence="4 11" id="KW-0347">Helicase</keyword>
<dbReference type="InterPro" id="IPR000212">
    <property type="entry name" value="DNA_helicase_UvrD/REP"/>
</dbReference>
<proteinExistence type="inferred from homology"/>
<dbReference type="GO" id="GO:0043138">
    <property type="term" value="F:3'-5' DNA helicase activity"/>
    <property type="evidence" value="ECO:0007669"/>
    <property type="project" value="UniProtKB-EC"/>
</dbReference>
<evidence type="ECO:0000259" key="12">
    <source>
        <dbReference type="PROSITE" id="PS51198"/>
    </source>
</evidence>
<evidence type="ECO:0000256" key="4">
    <source>
        <dbReference type="ARBA" id="ARBA00022806"/>
    </source>
</evidence>